<reference evidence="2 3" key="1">
    <citation type="submission" date="2015-11" db="EMBL/GenBank/DDBJ databases">
        <authorList>
            <consortium name="Pathogen Informatics"/>
        </authorList>
    </citation>
    <scope>NUCLEOTIDE SEQUENCE [LARGE SCALE GENOMIC DNA]</scope>
    <source>
        <strain evidence="2 3">006A-0059</strain>
    </source>
</reference>
<name>A0A0S4S5H6_CAMHY</name>
<feature type="signal peptide" evidence="1">
    <location>
        <begin position="1"/>
        <end position="18"/>
    </location>
</feature>
<feature type="chain" id="PRO_5009799839" evidence="1">
    <location>
        <begin position="19"/>
        <end position="246"/>
    </location>
</feature>
<dbReference type="Proteomes" id="UP000052237">
    <property type="component" value="Unassembled WGS sequence"/>
</dbReference>
<accession>A0A0S4S5H6</accession>
<dbReference type="RefSeq" id="WP_059429267.1">
    <property type="nucleotide sequence ID" value="NZ_FAVB01000002.1"/>
</dbReference>
<evidence type="ECO:0000313" key="2">
    <source>
        <dbReference type="EMBL" id="CUU77554.1"/>
    </source>
</evidence>
<gene>
    <name evidence="2" type="primary">tpx_1</name>
    <name evidence="2" type="ORF">ERS686654_00870</name>
</gene>
<keyword evidence="1" id="KW-0732">Signal</keyword>
<dbReference type="Gene3D" id="3.40.30.10">
    <property type="entry name" value="Glutaredoxin"/>
    <property type="match status" value="1"/>
</dbReference>
<evidence type="ECO:0000313" key="3">
    <source>
        <dbReference type="Proteomes" id="UP000052237"/>
    </source>
</evidence>
<protein>
    <submittedName>
        <fullName evidence="2">Thiol peroxidase</fullName>
        <ecNumber evidence="2">1.11.1.-</ecNumber>
    </submittedName>
</protein>
<dbReference type="EC" id="1.11.1.-" evidence="2"/>
<proteinExistence type="predicted"/>
<dbReference type="EMBL" id="FAVB01000002">
    <property type="protein sequence ID" value="CUU77554.1"/>
    <property type="molecule type" value="Genomic_DNA"/>
</dbReference>
<evidence type="ECO:0000256" key="1">
    <source>
        <dbReference type="SAM" id="SignalP"/>
    </source>
</evidence>
<dbReference type="AlphaFoldDB" id="A0A0S4S5H6"/>
<keyword evidence="2" id="KW-0575">Peroxidase</keyword>
<dbReference type="SUPFAM" id="SSF52833">
    <property type="entry name" value="Thioredoxin-like"/>
    <property type="match status" value="1"/>
</dbReference>
<organism evidence="2 3">
    <name type="scientific">Campylobacter hyointestinalis subsp. hyointestinalis</name>
    <dbReference type="NCBI Taxonomy" id="91352"/>
    <lineage>
        <taxon>Bacteria</taxon>
        <taxon>Pseudomonadati</taxon>
        <taxon>Campylobacterota</taxon>
        <taxon>Epsilonproteobacteria</taxon>
        <taxon>Campylobacterales</taxon>
        <taxon>Campylobacteraceae</taxon>
        <taxon>Campylobacter</taxon>
    </lineage>
</organism>
<sequence length="246" mass="27465">MKKIIVCSSLIAASSLFAISDADILELFSAASVQGLSVKVDSKSKLEGTKFEQVVIEITDGKQSQKQVLFTDGKYIFPDVIDIDKKTSYASHFNEIQEKAAMKDAYKSLGEVLKKEGKSRIIELGNDPKKPTKYLFTDPDCPYCRLELDKIEKDLENLNLKVVMAPIPSHGEDAIKKSIAIYKEVKNASSDEQKIKIFRKYYAKDAKAPANITDAEVKKEQIAINRYFETGAIRGVPAMIDESDLK</sequence>
<comment type="caution">
    <text evidence="2">The sequence shown here is derived from an EMBL/GenBank/DDBJ whole genome shotgun (WGS) entry which is preliminary data.</text>
</comment>
<dbReference type="InterPro" id="IPR036249">
    <property type="entry name" value="Thioredoxin-like_sf"/>
</dbReference>
<keyword evidence="3" id="KW-1185">Reference proteome</keyword>
<keyword evidence="2" id="KW-0560">Oxidoreductase</keyword>
<dbReference type="GO" id="GO:0004601">
    <property type="term" value="F:peroxidase activity"/>
    <property type="evidence" value="ECO:0007669"/>
    <property type="project" value="UniProtKB-KW"/>
</dbReference>